<feature type="domain" description="SnoaL-like" evidence="1">
    <location>
        <begin position="9"/>
        <end position="108"/>
    </location>
</feature>
<comment type="caution">
    <text evidence="2">The sequence shown here is derived from an EMBL/GenBank/DDBJ whole genome shotgun (WGS) entry which is preliminary data.</text>
</comment>
<evidence type="ECO:0000259" key="1">
    <source>
        <dbReference type="Pfam" id="PF12680"/>
    </source>
</evidence>
<dbReference type="AlphaFoldDB" id="A0A328ACP4"/>
<dbReference type="Gene3D" id="3.10.450.50">
    <property type="match status" value="1"/>
</dbReference>
<reference evidence="3" key="1">
    <citation type="submission" date="2018-05" db="EMBL/GenBank/DDBJ databases">
        <authorList>
            <person name="Li X."/>
        </authorList>
    </citation>
    <scope>NUCLEOTIDE SEQUENCE [LARGE SCALE GENOMIC DNA]</scope>
    <source>
        <strain evidence="3">YIM 73061</strain>
    </source>
</reference>
<name>A0A328ACP4_9CAUL</name>
<dbReference type="Proteomes" id="UP000249725">
    <property type="component" value="Unassembled WGS sequence"/>
</dbReference>
<organism evidence="2 3">
    <name type="scientific">Phenylobacterium deserti</name>
    <dbReference type="NCBI Taxonomy" id="1914756"/>
    <lineage>
        <taxon>Bacteria</taxon>
        <taxon>Pseudomonadati</taxon>
        <taxon>Pseudomonadota</taxon>
        <taxon>Alphaproteobacteria</taxon>
        <taxon>Caulobacterales</taxon>
        <taxon>Caulobacteraceae</taxon>
        <taxon>Phenylobacterium</taxon>
    </lineage>
</organism>
<dbReference type="EMBL" id="QFYR01000003">
    <property type="protein sequence ID" value="RAK52267.1"/>
    <property type="molecule type" value="Genomic_DNA"/>
</dbReference>
<dbReference type="RefSeq" id="WP_111515591.1">
    <property type="nucleotide sequence ID" value="NZ_QFYR01000003.1"/>
</dbReference>
<keyword evidence="3" id="KW-1185">Reference proteome</keyword>
<evidence type="ECO:0000313" key="3">
    <source>
        <dbReference type="Proteomes" id="UP000249725"/>
    </source>
</evidence>
<dbReference type="InterPro" id="IPR037401">
    <property type="entry name" value="SnoaL-like"/>
</dbReference>
<accession>A0A328ACP4</accession>
<dbReference type="SUPFAM" id="SSF54427">
    <property type="entry name" value="NTF2-like"/>
    <property type="match status" value="1"/>
</dbReference>
<gene>
    <name evidence="2" type="ORF">DJ018_14085</name>
</gene>
<dbReference type="Pfam" id="PF12680">
    <property type="entry name" value="SnoaL_2"/>
    <property type="match status" value="1"/>
</dbReference>
<proteinExistence type="predicted"/>
<dbReference type="InterPro" id="IPR032710">
    <property type="entry name" value="NTF2-like_dom_sf"/>
</dbReference>
<sequence>MRPDPRAFAEAWIAAWNALDVEAVLSHYAEDIVFTTPNAVRFTGDPTGRVVGKTDLRDYWSRALQSGGLTFTLRAVLSGPDGVAIRYHSSRTDAEVVEVARFGEDGLVHESAAYYE</sequence>
<dbReference type="OrthoDB" id="333383at2"/>
<protein>
    <recommendedName>
        <fullName evidence="1">SnoaL-like domain-containing protein</fullName>
    </recommendedName>
</protein>
<evidence type="ECO:0000313" key="2">
    <source>
        <dbReference type="EMBL" id="RAK52267.1"/>
    </source>
</evidence>